<dbReference type="EMBL" id="CAJFCV020000004">
    <property type="protein sequence ID" value="CAG9116511.1"/>
    <property type="molecule type" value="Genomic_DNA"/>
</dbReference>
<dbReference type="GO" id="GO:0008017">
    <property type="term" value="F:microtubule binding"/>
    <property type="evidence" value="ECO:0007669"/>
    <property type="project" value="InterPro"/>
</dbReference>
<evidence type="ECO:0000256" key="1">
    <source>
        <dbReference type="ARBA" id="ARBA00004245"/>
    </source>
</evidence>
<dbReference type="InterPro" id="IPR027640">
    <property type="entry name" value="Kinesin-like_fam"/>
</dbReference>
<keyword evidence="11" id="KW-1185">Reference proteome</keyword>
<feature type="binding site" evidence="5">
    <location>
        <begin position="99"/>
        <end position="106"/>
    </location>
    <ligand>
        <name>ATP</name>
        <dbReference type="ChEBI" id="CHEBI:30616"/>
    </ligand>
</feature>
<dbReference type="PANTHER" id="PTHR24115">
    <property type="entry name" value="KINESIN-RELATED"/>
    <property type="match status" value="1"/>
</dbReference>
<keyword evidence="4" id="KW-0963">Cytoplasm</keyword>
<evidence type="ECO:0000256" key="5">
    <source>
        <dbReference type="PROSITE-ProRule" id="PRU00283"/>
    </source>
</evidence>
<protein>
    <recommendedName>
        <fullName evidence="6">Kinesin-like protein</fullName>
    </recommendedName>
</protein>
<dbReference type="GO" id="GO:0005634">
    <property type="term" value="C:nucleus"/>
    <property type="evidence" value="ECO:0007669"/>
    <property type="project" value="TreeGrafter"/>
</dbReference>
<comment type="subcellular location">
    <subcellularLocation>
        <location evidence="1">Cytoplasm</location>
        <location evidence="1">Cytoskeleton</location>
    </subcellularLocation>
</comment>
<evidence type="ECO:0000256" key="8">
    <source>
        <dbReference type="SAM" id="MobiDB-lite"/>
    </source>
</evidence>
<evidence type="ECO:0000313" key="10">
    <source>
        <dbReference type="EMBL" id="CAD5226929.1"/>
    </source>
</evidence>
<dbReference type="GO" id="GO:0005874">
    <property type="term" value="C:microtubule"/>
    <property type="evidence" value="ECO:0007669"/>
    <property type="project" value="UniProtKB-KW"/>
</dbReference>
<dbReference type="Pfam" id="PF16540">
    <property type="entry name" value="MKLP1_Arf_bdg"/>
    <property type="match status" value="1"/>
</dbReference>
<dbReference type="SMR" id="A0A7I8WU45"/>
<dbReference type="InterPro" id="IPR001752">
    <property type="entry name" value="Kinesin_motor_dom"/>
</dbReference>
<dbReference type="GO" id="GO:0007018">
    <property type="term" value="P:microtubule-based movement"/>
    <property type="evidence" value="ECO:0007669"/>
    <property type="project" value="InterPro"/>
</dbReference>
<keyword evidence="2 5" id="KW-0547">Nucleotide-binding</keyword>
<dbReference type="InterPro" id="IPR019821">
    <property type="entry name" value="Kinesin_motor_CS"/>
</dbReference>
<dbReference type="Pfam" id="PF00225">
    <property type="entry name" value="Kinesin"/>
    <property type="match status" value="1"/>
</dbReference>
<evidence type="ECO:0000256" key="6">
    <source>
        <dbReference type="RuleBase" id="RU000394"/>
    </source>
</evidence>
<keyword evidence="5 6" id="KW-0505">Motor protein</keyword>
<evidence type="ECO:0000259" key="9">
    <source>
        <dbReference type="PROSITE" id="PS50067"/>
    </source>
</evidence>
<dbReference type="Gene3D" id="3.40.850.10">
    <property type="entry name" value="Kinesin motor domain"/>
    <property type="match status" value="1"/>
</dbReference>
<keyword evidence="7" id="KW-0175">Coiled coil</keyword>
<comment type="caution">
    <text evidence="10">The sequence shown here is derived from an EMBL/GenBank/DDBJ whole genome shotgun (WGS) entry which is preliminary data.</text>
</comment>
<dbReference type="GO" id="GO:0016887">
    <property type="term" value="F:ATP hydrolysis activity"/>
    <property type="evidence" value="ECO:0007669"/>
    <property type="project" value="TreeGrafter"/>
</dbReference>
<evidence type="ECO:0000256" key="2">
    <source>
        <dbReference type="ARBA" id="ARBA00022741"/>
    </source>
</evidence>
<keyword evidence="6" id="KW-0493">Microtubule</keyword>
<dbReference type="InterPro" id="IPR032384">
    <property type="entry name" value="Kif23_Arf-bd"/>
</dbReference>
<feature type="domain" description="Kinesin motor" evidence="9">
    <location>
        <begin position="13"/>
        <end position="410"/>
    </location>
</feature>
<dbReference type="EMBL" id="CAJFDI010000004">
    <property type="protein sequence ID" value="CAD5226929.1"/>
    <property type="molecule type" value="Genomic_DNA"/>
</dbReference>
<organism evidence="10 11">
    <name type="scientific">Bursaphelenchus xylophilus</name>
    <name type="common">Pinewood nematode worm</name>
    <name type="synonym">Aphelenchoides xylophilus</name>
    <dbReference type="NCBI Taxonomy" id="6326"/>
    <lineage>
        <taxon>Eukaryota</taxon>
        <taxon>Metazoa</taxon>
        <taxon>Ecdysozoa</taxon>
        <taxon>Nematoda</taxon>
        <taxon>Chromadorea</taxon>
        <taxon>Rhabditida</taxon>
        <taxon>Tylenchina</taxon>
        <taxon>Tylenchomorpha</taxon>
        <taxon>Aphelenchoidea</taxon>
        <taxon>Aphelenchoididae</taxon>
        <taxon>Bursaphelenchus</taxon>
    </lineage>
</organism>
<dbReference type="Proteomes" id="UP000659654">
    <property type="component" value="Unassembled WGS sequence"/>
</dbReference>
<gene>
    <name evidence="10" type="ORF">BXYJ_LOCUS9474</name>
</gene>
<dbReference type="PROSITE" id="PS50067">
    <property type="entry name" value="KINESIN_MOTOR_2"/>
    <property type="match status" value="1"/>
</dbReference>
<dbReference type="InterPro" id="IPR038105">
    <property type="entry name" value="Kif23_Arf-bd_sf"/>
</dbReference>
<dbReference type="PRINTS" id="PR00380">
    <property type="entry name" value="KINESINHEAVY"/>
</dbReference>
<dbReference type="GO" id="GO:0051256">
    <property type="term" value="P:mitotic spindle midzone assembly"/>
    <property type="evidence" value="ECO:0007669"/>
    <property type="project" value="TreeGrafter"/>
</dbReference>
<keyword evidence="3 5" id="KW-0067">ATP-binding</keyword>
<dbReference type="GO" id="GO:0003777">
    <property type="term" value="F:microtubule motor activity"/>
    <property type="evidence" value="ECO:0007669"/>
    <property type="project" value="InterPro"/>
</dbReference>
<comment type="similarity">
    <text evidence="5 6">Belongs to the TRAFAC class myosin-kinesin ATPase superfamily. Kinesin family.</text>
</comment>
<name>A0A7I8WU45_BURXY</name>
<keyword evidence="4" id="KW-0206">Cytoskeleton</keyword>
<dbReference type="InterPro" id="IPR027417">
    <property type="entry name" value="P-loop_NTPase"/>
</dbReference>
<feature type="coiled-coil region" evidence="7">
    <location>
        <begin position="519"/>
        <end position="585"/>
    </location>
</feature>
<feature type="region of interest" description="Disordered" evidence="8">
    <location>
        <begin position="618"/>
        <end position="647"/>
    </location>
</feature>
<dbReference type="Gene3D" id="2.60.40.4330">
    <property type="entry name" value="Kinesin-like protein Kif23, Arf6-interacting domain"/>
    <property type="match status" value="1"/>
</dbReference>
<evidence type="ECO:0000256" key="7">
    <source>
        <dbReference type="SAM" id="Coils"/>
    </source>
</evidence>
<dbReference type="GO" id="GO:0005871">
    <property type="term" value="C:kinesin complex"/>
    <property type="evidence" value="ECO:0007669"/>
    <property type="project" value="TreeGrafter"/>
</dbReference>
<dbReference type="GO" id="GO:0005524">
    <property type="term" value="F:ATP binding"/>
    <property type="evidence" value="ECO:0007669"/>
    <property type="project" value="UniProtKB-UniRule"/>
</dbReference>
<dbReference type="PROSITE" id="PS00411">
    <property type="entry name" value="KINESIN_MOTOR_1"/>
    <property type="match status" value="1"/>
</dbReference>
<dbReference type="PANTHER" id="PTHR24115:SF600">
    <property type="entry name" value="KINESIN-LIKE PROTEIN KIF23"/>
    <property type="match status" value="1"/>
</dbReference>
<dbReference type="AlphaFoldDB" id="A0A7I8WU45"/>
<evidence type="ECO:0000256" key="4">
    <source>
        <dbReference type="ARBA" id="ARBA00023212"/>
    </source>
</evidence>
<proteinExistence type="inferred from homology"/>
<dbReference type="Proteomes" id="UP000582659">
    <property type="component" value="Unassembled WGS sequence"/>
</dbReference>
<dbReference type="SUPFAM" id="SSF52540">
    <property type="entry name" value="P-loop containing nucleoside triphosphate hydrolases"/>
    <property type="match status" value="1"/>
</dbReference>
<evidence type="ECO:0000313" key="11">
    <source>
        <dbReference type="Proteomes" id="UP000659654"/>
    </source>
</evidence>
<evidence type="ECO:0000256" key="3">
    <source>
        <dbReference type="ARBA" id="ARBA00022840"/>
    </source>
</evidence>
<dbReference type="SMART" id="SM00129">
    <property type="entry name" value="KISc"/>
    <property type="match status" value="1"/>
</dbReference>
<sequence length="764" mass="86921">MAGVQAKKRKTSTLEVMCRIRPYDGDHPSVAIIDEEKVRLVPPPDAPLNRHGEPRTESVYKFAHVFEPYESQRAVFEQSALDFVENLVNGQNSLLFTYGVTGSGKTFTMTGTGVGDNSGIIPRSVDVLFNSIKNQADKCVFAPNGRNGFYVRAPEEAWLAREHYPAEYSISERIIESKKVYGFRNDMMCSVFISYVEIYNDQCYDLFDSALGQNRLNMTKNIRSDANGVNYVEKVVEVEVTSSDEVLEEYLKAQERRSFAKTVLNDNSSRSHSVFTIKLVQAPIDESLTDTTHPVSDESKIVVSQLSLVDLAGSERSKRTENQGQRLVEAGKINQSLLVLRRCFEQLRENQKRPGNPQPVNYRDQKLTYLFKSYFEGNGRIRMIVCVNPRPKDYEENIFVMSFAELAQDVDIPESATPVPLLLDMTNQRYSRREVNKWYMELDTRLAQISSRMDIFKKPPPIQLRDMDDEDSIIRLREYYTEAERTRSGQISVLKTNEADLKKIMLERLCSADLDRRLVDEREQEIDELRECNSSISKERNRLRREVNKLQVKLSKYESEFLNQRRRDEDERRRQMEQNEALMKQRETMKTIVAGLNVPPSAPSSSGGRVAALTTMFSSEQENRPPVPSKTKQYVRGPGGQYNPANALVNRGRGVANIRYGKAQRRSRSLGVGGRVLNHQPLNKIPTGTVFQAEFPNNTKHTTKVKPQDLKGCTDYVITNQNVDDGGNLCTQHFKASLGDIVPTAAGGHAVMFRDVERLTQESP</sequence>
<dbReference type="OrthoDB" id="2403182at2759"/>
<dbReference type="InterPro" id="IPR036961">
    <property type="entry name" value="Kinesin_motor_dom_sf"/>
</dbReference>
<reference evidence="10" key="1">
    <citation type="submission" date="2020-09" db="EMBL/GenBank/DDBJ databases">
        <authorList>
            <person name="Kikuchi T."/>
        </authorList>
    </citation>
    <scope>NUCLEOTIDE SEQUENCE</scope>
    <source>
        <strain evidence="10">Ka4C1</strain>
    </source>
</reference>
<accession>A0A7I8WU45</accession>